<evidence type="ECO:0000313" key="10">
    <source>
        <dbReference type="Proteomes" id="UP000295117"/>
    </source>
</evidence>
<feature type="binding site" evidence="6">
    <location>
        <position position="170"/>
    </location>
    <ligand>
        <name>FMN</name>
        <dbReference type="ChEBI" id="CHEBI:58210"/>
    </ligand>
</feature>
<evidence type="ECO:0000256" key="5">
    <source>
        <dbReference type="ARBA" id="ARBA00033748"/>
    </source>
</evidence>
<dbReference type="SUPFAM" id="SSF51679">
    <property type="entry name" value="Bacterial luciferase-like"/>
    <property type="match status" value="1"/>
</dbReference>
<proteinExistence type="inferred from homology"/>
<dbReference type="PANTHER" id="PTHR30011">
    <property type="entry name" value="ALKANESULFONATE MONOOXYGENASE-RELATED"/>
    <property type="match status" value="1"/>
</dbReference>
<evidence type="ECO:0000256" key="2">
    <source>
        <dbReference type="ARBA" id="ARBA00022643"/>
    </source>
</evidence>
<dbReference type="GO" id="GO:0016705">
    <property type="term" value="F:oxidoreductase activity, acting on paired donors, with incorporation or reduction of molecular oxygen"/>
    <property type="evidence" value="ECO:0007669"/>
    <property type="project" value="InterPro"/>
</dbReference>
<dbReference type="InterPro" id="IPR011251">
    <property type="entry name" value="Luciferase-like_dom"/>
</dbReference>
<evidence type="ECO:0000259" key="8">
    <source>
        <dbReference type="Pfam" id="PF00296"/>
    </source>
</evidence>
<gene>
    <name evidence="9" type="primary">moxC</name>
    <name evidence="9" type="ORF">DE4585_02453</name>
</gene>
<evidence type="ECO:0000313" key="9">
    <source>
        <dbReference type="EMBL" id="TDZ83646.1"/>
    </source>
</evidence>
<dbReference type="EC" id="1.14.-.-" evidence="9"/>
<protein>
    <submittedName>
        <fullName evidence="9">Putative monooxygenase MoxC</fullName>
        <ecNumber evidence="9">1.14.-.-</ecNumber>
    </submittedName>
</protein>
<keyword evidence="1 6" id="KW-0285">Flavoprotein</keyword>
<dbReference type="GO" id="GO:0004497">
    <property type="term" value="F:monooxygenase activity"/>
    <property type="evidence" value="ECO:0007669"/>
    <property type="project" value="UniProtKB-KW"/>
</dbReference>
<dbReference type="PANTHER" id="PTHR30011:SF16">
    <property type="entry name" value="C2H2 FINGER DOMAIN TRANSCRIPTION FACTOR (EUROFUNG)-RELATED"/>
    <property type="match status" value="1"/>
</dbReference>
<evidence type="ECO:0000256" key="3">
    <source>
        <dbReference type="ARBA" id="ARBA00023002"/>
    </source>
</evidence>
<comment type="similarity">
    <text evidence="5">Belongs to the NtaA/SnaA/DszA monooxygenase family.</text>
</comment>
<feature type="compositionally biased region" description="Polar residues" evidence="7">
    <location>
        <begin position="8"/>
        <end position="20"/>
    </location>
</feature>
<keyword evidence="2 6" id="KW-0288">FMN</keyword>
<keyword evidence="4 9" id="KW-0503">Monooxygenase</keyword>
<feature type="domain" description="Luciferase-like" evidence="8">
    <location>
        <begin position="51"/>
        <end position="398"/>
    </location>
</feature>
<feature type="binding site" evidence="6">
    <location>
        <position position="166"/>
    </location>
    <ligand>
        <name>FMN</name>
        <dbReference type="ChEBI" id="CHEBI:58210"/>
    </ligand>
</feature>
<dbReference type="Proteomes" id="UP000295117">
    <property type="component" value="Unassembled WGS sequence"/>
</dbReference>
<sequence length="463" mass="49789">MPDGLRASGSSASDGLRASGSSVTDRQLHLLAFGNVRSGGAWRLPGVRNGPANQLDTLVAAAKAAEAAKFDAIFFADGLNFGPEATWAHKSTEDFEPLTATSYLAAVTDRLGLVVTGSSTFQPPYHLARQLLSLDHLSAGRAGWNLVTSFAQAAAANFGERGFLPHDERYRLAEETLQVVKALWHSLESDTVIEDRAAGIYSDVNKIHVTNHDGEYHKVKGPLGVTPSRQGRPVIFQAGSSTTGRAFAAKHAEVVFTGQTDIDRAKSFYRQLHQEARAAGRTSAPLITPSLGVVVGSTEAEAHAVESTVYEHFIPEYQAGWLLEVDVNVIGADLDGPVPASAFPDNTETHQTALAGYKHLATVGNPTVREFLYRTLNAFGTRFVGSAEQVADQIELWFTEGAADGFILSTSGLPGQFELFTEQVVPILVHRGIFRAEYTGSTLREHLALPWPAPQRAPALLAH</sequence>
<accession>A0A4R8S335</accession>
<dbReference type="InterPro" id="IPR051260">
    <property type="entry name" value="Diverse_substr_monoxygenases"/>
</dbReference>
<dbReference type="Gene3D" id="3.20.20.30">
    <property type="entry name" value="Luciferase-like domain"/>
    <property type="match status" value="1"/>
</dbReference>
<feature type="region of interest" description="Disordered" evidence="7">
    <location>
        <begin position="1"/>
        <end position="20"/>
    </location>
</feature>
<dbReference type="AlphaFoldDB" id="A0A4R8S335"/>
<dbReference type="InterPro" id="IPR016215">
    <property type="entry name" value="NTA_MOA"/>
</dbReference>
<evidence type="ECO:0000256" key="4">
    <source>
        <dbReference type="ARBA" id="ARBA00023033"/>
    </source>
</evidence>
<reference evidence="9 10" key="1">
    <citation type="journal article" date="2019" name="Sci. Rep.">
        <title>Extended insight into the Mycobacterium chelonae-abscessus complex through whole genome sequencing of Mycobacterium salmoniphilum outbreak and Mycobacterium salmoniphilum-like strains.</title>
        <authorList>
            <person name="Behra P.R.K."/>
            <person name="Das S."/>
            <person name="Pettersson B.M.F."/>
            <person name="Shirreff L."/>
            <person name="DuCote T."/>
            <person name="Jacobsson K.G."/>
            <person name="Ennis D.G."/>
            <person name="Kirsebom L.A."/>
        </authorList>
    </citation>
    <scope>NUCLEOTIDE SEQUENCE [LARGE SCALE GENOMIC DNA]</scope>
    <source>
        <strain evidence="9 10">DE 4585</strain>
    </source>
</reference>
<evidence type="ECO:0000256" key="1">
    <source>
        <dbReference type="ARBA" id="ARBA00022630"/>
    </source>
</evidence>
<name>A0A4R8S335_9MYCO</name>
<dbReference type="NCBIfam" id="TIGR03860">
    <property type="entry name" value="FMN_nitrolo"/>
    <property type="match status" value="1"/>
</dbReference>
<feature type="binding site" evidence="6">
    <location>
        <position position="116"/>
    </location>
    <ligand>
        <name>FMN</name>
        <dbReference type="ChEBI" id="CHEBI:58210"/>
    </ligand>
</feature>
<keyword evidence="3 9" id="KW-0560">Oxidoreductase</keyword>
<feature type="binding site" evidence="6">
    <location>
        <position position="77"/>
    </location>
    <ligand>
        <name>FMN</name>
        <dbReference type="ChEBI" id="CHEBI:58210"/>
    </ligand>
</feature>
<evidence type="ECO:0000256" key="6">
    <source>
        <dbReference type="PIRSR" id="PIRSR000337-1"/>
    </source>
</evidence>
<feature type="binding site" evidence="6">
    <location>
        <position position="240"/>
    </location>
    <ligand>
        <name>FMN</name>
        <dbReference type="ChEBI" id="CHEBI:58210"/>
    </ligand>
</feature>
<dbReference type="PIRSF" id="PIRSF000337">
    <property type="entry name" value="NTA_MOA"/>
    <property type="match status" value="1"/>
</dbReference>
<dbReference type="InterPro" id="IPR036661">
    <property type="entry name" value="Luciferase-like_sf"/>
</dbReference>
<dbReference type="Pfam" id="PF00296">
    <property type="entry name" value="Bac_luciferase"/>
    <property type="match status" value="1"/>
</dbReference>
<dbReference type="CDD" id="cd01095">
    <property type="entry name" value="Nitrilotriacetate_monoxgenase"/>
    <property type="match status" value="1"/>
</dbReference>
<evidence type="ECO:0000256" key="7">
    <source>
        <dbReference type="SAM" id="MobiDB-lite"/>
    </source>
</evidence>
<comment type="caution">
    <text evidence="9">The sequence shown here is derived from an EMBL/GenBank/DDBJ whole genome shotgun (WGS) entry which is preliminary data.</text>
</comment>
<dbReference type="EMBL" id="PECH01000006">
    <property type="protein sequence ID" value="TDZ83646.1"/>
    <property type="molecule type" value="Genomic_DNA"/>
</dbReference>
<feature type="binding site" evidence="6">
    <location>
        <position position="241"/>
    </location>
    <ligand>
        <name>FMN</name>
        <dbReference type="ChEBI" id="CHEBI:58210"/>
    </ligand>
</feature>
<organism evidence="9 10">
    <name type="scientific">Mycobacteroides salmoniphilum</name>
    <dbReference type="NCBI Taxonomy" id="404941"/>
    <lineage>
        <taxon>Bacteria</taxon>
        <taxon>Bacillati</taxon>
        <taxon>Actinomycetota</taxon>
        <taxon>Actinomycetes</taxon>
        <taxon>Mycobacteriales</taxon>
        <taxon>Mycobacteriaceae</taxon>
        <taxon>Mycobacteroides</taxon>
    </lineage>
</organism>